<accession>A0ABP7AYT2</accession>
<evidence type="ECO:0000313" key="1">
    <source>
        <dbReference type="EMBL" id="GAA3643027.1"/>
    </source>
</evidence>
<sequence length="504" mass="56119">MSHTRTQVFAHLSTPTAPLYRRIMDVFMANKRRFVVHLRPEDVAESLRADGAEPVAQEQVDNALSSLREWGNLRADPDTGRVTTVEDFYRARYLYQLSKDGEAAEHALEVFERELGRRGELQAVALEDIRVRLHALAGVGERPDPAIVHNLLLEIMSRLDSLAANAIAFMGGLQRTIDLQDIEEEAFLAYKDRLISYLERFVSELVVKAFDIADKIRGLAGIDDLLRLAAAREAADVAPGEADEPGHVLETKLAEWRDRWSGLRSWFVGDRTRPCQADLLRTRARQAIPDLLATISVLHERRAGRSDRSADFRALARWFAQCPTDAEAHRLWRAAFGLTSARHLTAETESAEEVPAATSWLDAPQAEISVRLRATGRYARRGAPSKVVDRGPQRERLAAFVAAEREQAELARKRLATGRPVLLSELGELDPAEFHLLLRLLGEALAMGPGEVTVRTSDGGMEIRLRPVDGYAEIRTETGVLRGPDHEVVITDVTRPREASGYGG</sequence>
<evidence type="ECO:0000313" key="2">
    <source>
        <dbReference type="Proteomes" id="UP001500902"/>
    </source>
</evidence>
<keyword evidence="2" id="KW-1185">Reference proteome</keyword>
<name>A0ABP7AYT2_9ACTN</name>
<gene>
    <name evidence="1" type="ORF">GCM10022224_001720</name>
</gene>
<dbReference type="RefSeq" id="WP_344871858.1">
    <property type="nucleotide sequence ID" value="NZ_BAAAZP010000003.1"/>
</dbReference>
<organism evidence="1 2">
    <name type="scientific">Nonomuraea antimicrobica</name>
    <dbReference type="NCBI Taxonomy" id="561173"/>
    <lineage>
        <taxon>Bacteria</taxon>
        <taxon>Bacillati</taxon>
        <taxon>Actinomycetota</taxon>
        <taxon>Actinomycetes</taxon>
        <taxon>Streptosporangiales</taxon>
        <taxon>Streptosporangiaceae</taxon>
        <taxon>Nonomuraea</taxon>
    </lineage>
</organism>
<dbReference type="Pfam" id="PF09660">
    <property type="entry name" value="DUF2397"/>
    <property type="match status" value="1"/>
</dbReference>
<protein>
    <submittedName>
        <fullName evidence="1">TIGR02677 family protein</fullName>
    </submittedName>
</protein>
<comment type="caution">
    <text evidence="1">The sequence shown here is derived from an EMBL/GenBank/DDBJ whole genome shotgun (WGS) entry which is preliminary data.</text>
</comment>
<proteinExistence type="predicted"/>
<dbReference type="NCBIfam" id="TIGR02677">
    <property type="entry name" value="TIGR02677 family protein"/>
    <property type="match status" value="1"/>
</dbReference>
<dbReference type="EMBL" id="BAAAZP010000003">
    <property type="protein sequence ID" value="GAA3643027.1"/>
    <property type="molecule type" value="Genomic_DNA"/>
</dbReference>
<dbReference type="InterPro" id="IPR013493">
    <property type="entry name" value="CHP02677"/>
</dbReference>
<reference evidence="2" key="1">
    <citation type="journal article" date="2019" name="Int. J. Syst. Evol. Microbiol.">
        <title>The Global Catalogue of Microorganisms (GCM) 10K type strain sequencing project: providing services to taxonomists for standard genome sequencing and annotation.</title>
        <authorList>
            <consortium name="The Broad Institute Genomics Platform"/>
            <consortium name="The Broad Institute Genome Sequencing Center for Infectious Disease"/>
            <person name="Wu L."/>
            <person name="Ma J."/>
        </authorList>
    </citation>
    <scope>NUCLEOTIDE SEQUENCE [LARGE SCALE GENOMIC DNA]</scope>
    <source>
        <strain evidence="2">JCM 16904</strain>
    </source>
</reference>
<dbReference type="Proteomes" id="UP001500902">
    <property type="component" value="Unassembled WGS sequence"/>
</dbReference>